<dbReference type="OrthoDB" id="6782329at2759"/>
<accession>A0A9Q1H8M0</accession>
<evidence type="ECO:0000313" key="3">
    <source>
        <dbReference type="Proteomes" id="UP001152320"/>
    </source>
</evidence>
<dbReference type="InterPro" id="IPR036691">
    <property type="entry name" value="Endo/exonu/phosph_ase_sf"/>
</dbReference>
<sequence>MARNNIINPLNNFDPENNIQLEIKRTCNFANTEDFYNTFKNYVEIHKSFSLLHCNCRSLNKNHDNLSLLLRILNFNFDCIAVSETWLHEHSPTDLFQLDNYKFVHRPRIQGNGGGVGLYVNIKHHFLIQDELSTFHENVFESLFVEITKQNSKVIVGVIYRPPSSDLNTFLATLEETLDKVGNSSCYILGDFNINTLNITDTQQISTNVVRNFVNLVSSFGFQPLIDKPTRVTHETRTLLDNIFTNTFHNISSGVIIDDLSDHYPIFCISDSVLPKHDDGGNQEQNCVRLVHQAGINKFADILSEVEWTNVLLCTDTNLAYSLFMENFHKNYVNCFPVVTVKTPQARKVWCSSGILNSCCTKKKLYRKYVKHPTPENKAAYDRFRNKLTTVIRIAKFNYYHKEFSNQNIKGTWNAINTVLLGGIRMCNHVNELNENGKNISDVNAICNIFNDYFVSIGQTLSNSIMNDANISFVNYLSPINEHCMFLHPTDESEVFKYLKNLKETSPGHDEINCKVVKVVAHFIAKPLCHIINLSLKNGIIPTDLKQARVVPIYKNNERTQKSNYRPISVLPAFSKIFERIVYNRLFSFLTTCKIIYKNQYGFLPGKSTTHALISFVDNIISAFESNKFS</sequence>
<evidence type="ECO:0000313" key="2">
    <source>
        <dbReference type="EMBL" id="KAJ8036630.1"/>
    </source>
</evidence>
<gene>
    <name evidence="2" type="ORF">HOLleu_20662</name>
</gene>
<dbReference type="Pfam" id="PF14529">
    <property type="entry name" value="Exo_endo_phos_2"/>
    <property type="match status" value="1"/>
</dbReference>
<name>A0A9Q1H8M0_HOLLE</name>
<feature type="domain" description="Endonuclease/exonuclease/phosphatase" evidence="1">
    <location>
        <begin position="157"/>
        <end position="267"/>
    </location>
</feature>
<protein>
    <recommendedName>
        <fullName evidence="1">Endonuclease/exonuclease/phosphatase domain-containing protein</fullName>
    </recommendedName>
</protein>
<dbReference type="PANTHER" id="PTHR47510">
    <property type="entry name" value="REVERSE TRANSCRIPTASE DOMAIN-CONTAINING PROTEIN"/>
    <property type="match status" value="1"/>
</dbReference>
<dbReference type="AlphaFoldDB" id="A0A9Q1H8M0"/>
<dbReference type="GO" id="GO:0003824">
    <property type="term" value="F:catalytic activity"/>
    <property type="evidence" value="ECO:0007669"/>
    <property type="project" value="InterPro"/>
</dbReference>
<dbReference type="PANTHER" id="PTHR47510:SF3">
    <property type="entry name" value="ENDO_EXONUCLEASE_PHOSPHATASE DOMAIN-CONTAINING PROTEIN"/>
    <property type="match status" value="1"/>
</dbReference>
<proteinExistence type="predicted"/>
<comment type="caution">
    <text evidence="2">The sequence shown here is derived from an EMBL/GenBank/DDBJ whole genome shotgun (WGS) entry which is preliminary data.</text>
</comment>
<dbReference type="EMBL" id="JAIZAY010000009">
    <property type="protein sequence ID" value="KAJ8036630.1"/>
    <property type="molecule type" value="Genomic_DNA"/>
</dbReference>
<dbReference type="SUPFAM" id="SSF56219">
    <property type="entry name" value="DNase I-like"/>
    <property type="match status" value="1"/>
</dbReference>
<organism evidence="2 3">
    <name type="scientific">Holothuria leucospilota</name>
    <name type="common">Black long sea cucumber</name>
    <name type="synonym">Mertensiothuria leucospilota</name>
    <dbReference type="NCBI Taxonomy" id="206669"/>
    <lineage>
        <taxon>Eukaryota</taxon>
        <taxon>Metazoa</taxon>
        <taxon>Echinodermata</taxon>
        <taxon>Eleutherozoa</taxon>
        <taxon>Echinozoa</taxon>
        <taxon>Holothuroidea</taxon>
        <taxon>Aspidochirotacea</taxon>
        <taxon>Aspidochirotida</taxon>
        <taxon>Holothuriidae</taxon>
        <taxon>Holothuria</taxon>
    </lineage>
</organism>
<keyword evidence="3" id="KW-1185">Reference proteome</keyword>
<reference evidence="2" key="1">
    <citation type="submission" date="2021-10" db="EMBL/GenBank/DDBJ databases">
        <title>Tropical sea cucumber genome reveals ecological adaptation and Cuvierian tubules defense mechanism.</title>
        <authorList>
            <person name="Chen T."/>
        </authorList>
    </citation>
    <scope>NUCLEOTIDE SEQUENCE</scope>
    <source>
        <strain evidence="2">Nanhai2018</strain>
        <tissue evidence="2">Muscle</tissue>
    </source>
</reference>
<dbReference type="Proteomes" id="UP001152320">
    <property type="component" value="Chromosome 9"/>
</dbReference>
<dbReference type="Gene3D" id="3.60.10.10">
    <property type="entry name" value="Endonuclease/exonuclease/phosphatase"/>
    <property type="match status" value="1"/>
</dbReference>
<dbReference type="InterPro" id="IPR005135">
    <property type="entry name" value="Endo/exonuclease/phosphatase"/>
</dbReference>
<evidence type="ECO:0000259" key="1">
    <source>
        <dbReference type="Pfam" id="PF14529"/>
    </source>
</evidence>